<evidence type="ECO:0000256" key="17">
    <source>
        <dbReference type="ARBA" id="ARBA00025552"/>
    </source>
</evidence>
<feature type="binding site" evidence="19">
    <location>
        <position position="318"/>
    </location>
    <ligand>
        <name>Zn(2+)</name>
        <dbReference type="ChEBI" id="CHEBI:29105"/>
    </ligand>
</feature>
<reference evidence="21 22" key="1">
    <citation type="submission" date="2014-04" db="EMBL/GenBank/DDBJ databases">
        <title>Characterization and application of a salt tolerant electro-active bacterium.</title>
        <authorList>
            <person name="Yang L."/>
            <person name="Wei S."/>
            <person name="Tay Q.X.M."/>
        </authorList>
    </citation>
    <scope>NUCLEOTIDE SEQUENCE [LARGE SCALE GENOMIC DNA]</scope>
    <source>
        <strain evidence="21 22">LY1</strain>
    </source>
</reference>
<evidence type="ECO:0000313" key="22">
    <source>
        <dbReference type="Proteomes" id="UP000027821"/>
    </source>
</evidence>
<keyword evidence="9" id="KW-0028">Amino-acid biosynthesis</keyword>
<evidence type="ECO:0000256" key="7">
    <source>
        <dbReference type="ARBA" id="ARBA00013998"/>
    </source>
</evidence>
<evidence type="ECO:0000256" key="1">
    <source>
        <dbReference type="ARBA" id="ARBA00001700"/>
    </source>
</evidence>
<comment type="function">
    <text evidence="17">Catalyzes the transfer of a methyl group from methyl-cobalamin to homocysteine, yielding enzyme-bound cob(I)alamin and methionine. Subsequently, remethylates the cofactor using methyltetrahydrofolate.</text>
</comment>
<feature type="binding site" evidence="19">
    <location>
        <position position="254"/>
    </location>
    <ligand>
        <name>Zn(2+)</name>
        <dbReference type="ChEBI" id="CHEBI:29105"/>
    </ligand>
</feature>
<evidence type="ECO:0000256" key="8">
    <source>
        <dbReference type="ARBA" id="ARBA00022603"/>
    </source>
</evidence>
<dbReference type="InterPro" id="IPR036589">
    <property type="entry name" value="HCY_dom_sf"/>
</dbReference>
<dbReference type="AlphaFoldDB" id="A0A074KY48"/>
<keyword evidence="8 19" id="KW-0489">Methyltransferase</keyword>
<dbReference type="FunFam" id="3.20.20.330:FF:000001">
    <property type="entry name" value="Methionine synthase"/>
    <property type="match status" value="1"/>
</dbReference>
<evidence type="ECO:0000256" key="11">
    <source>
        <dbReference type="ARBA" id="ARBA00022679"/>
    </source>
</evidence>
<keyword evidence="15" id="KW-0486">Methionine biosynthesis</keyword>
<dbReference type="InterPro" id="IPR050554">
    <property type="entry name" value="Met_Synthase/Corrinoid"/>
</dbReference>
<evidence type="ECO:0000256" key="13">
    <source>
        <dbReference type="ARBA" id="ARBA00022723"/>
    </source>
</evidence>
<dbReference type="EC" id="2.1.1.13" evidence="6"/>
<dbReference type="eggNOG" id="COG0646">
    <property type="taxonomic scope" value="Bacteria"/>
</dbReference>
<feature type="binding site" evidence="19">
    <location>
        <position position="317"/>
    </location>
    <ligand>
        <name>Zn(2+)</name>
        <dbReference type="ChEBI" id="CHEBI:29105"/>
    </ligand>
</feature>
<evidence type="ECO:0000256" key="3">
    <source>
        <dbReference type="ARBA" id="ARBA00001956"/>
    </source>
</evidence>
<evidence type="ECO:0000259" key="20">
    <source>
        <dbReference type="PROSITE" id="PS50970"/>
    </source>
</evidence>
<keyword evidence="16" id="KW-0170">Cobalt</keyword>
<dbReference type="Pfam" id="PF02574">
    <property type="entry name" value="S-methyl_trans"/>
    <property type="match status" value="1"/>
</dbReference>
<dbReference type="SUPFAM" id="SSF82282">
    <property type="entry name" value="Homocysteine S-methyltransferase"/>
    <property type="match status" value="1"/>
</dbReference>
<evidence type="ECO:0000256" key="10">
    <source>
        <dbReference type="ARBA" id="ARBA00022628"/>
    </source>
</evidence>
<evidence type="ECO:0000256" key="5">
    <source>
        <dbReference type="ARBA" id="ARBA00010398"/>
    </source>
</evidence>
<dbReference type="RefSeq" id="WP_035077131.1">
    <property type="nucleotide sequence ID" value="NZ_JMIH01000024.1"/>
</dbReference>
<keyword evidence="13 19" id="KW-0479">Metal-binding</keyword>
<organism evidence="21 22">
    <name type="scientific">Anditalea andensis</name>
    <dbReference type="NCBI Taxonomy" id="1048983"/>
    <lineage>
        <taxon>Bacteria</taxon>
        <taxon>Pseudomonadati</taxon>
        <taxon>Bacteroidota</taxon>
        <taxon>Cytophagia</taxon>
        <taxon>Cytophagales</taxon>
        <taxon>Cytophagaceae</taxon>
        <taxon>Anditalea</taxon>
    </lineage>
</organism>
<evidence type="ECO:0000256" key="6">
    <source>
        <dbReference type="ARBA" id="ARBA00012032"/>
    </source>
</evidence>
<evidence type="ECO:0000256" key="18">
    <source>
        <dbReference type="ARBA" id="ARBA00031040"/>
    </source>
</evidence>
<dbReference type="GO" id="GO:0050667">
    <property type="term" value="P:homocysteine metabolic process"/>
    <property type="evidence" value="ECO:0007669"/>
    <property type="project" value="TreeGrafter"/>
</dbReference>
<comment type="caution">
    <text evidence="21">The sequence shown here is derived from an EMBL/GenBank/DDBJ whole genome shotgun (WGS) entry which is preliminary data.</text>
</comment>
<dbReference type="GO" id="GO:0046872">
    <property type="term" value="F:metal ion binding"/>
    <property type="evidence" value="ECO:0007669"/>
    <property type="project" value="UniProtKB-KW"/>
</dbReference>
<comment type="cofactor">
    <cofactor evidence="3">
        <name>methylcob(III)alamin</name>
        <dbReference type="ChEBI" id="CHEBI:28115"/>
    </cofactor>
</comment>
<dbReference type="Proteomes" id="UP000027821">
    <property type="component" value="Unassembled WGS sequence"/>
</dbReference>
<evidence type="ECO:0000256" key="4">
    <source>
        <dbReference type="ARBA" id="ARBA00005178"/>
    </source>
</evidence>
<keyword evidence="14 19" id="KW-0862">Zinc</keyword>
<keyword evidence="11 19" id="KW-0808">Transferase</keyword>
<evidence type="ECO:0000256" key="14">
    <source>
        <dbReference type="ARBA" id="ARBA00022833"/>
    </source>
</evidence>
<gene>
    <name evidence="21" type="ORF">EL17_17480</name>
</gene>
<dbReference type="GO" id="GO:0005829">
    <property type="term" value="C:cytosol"/>
    <property type="evidence" value="ECO:0007669"/>
    <property type="project" value="TreeGrafter"/>
</dbReference>
<dbReference type="InterPro" id="IPR003726">
    <property type="entry name" value="HCY_dom"/>
</dbReference>
<dbReference type="PANTHER" id="PTHR45833">
    <property type="entry name" value="METHIONINE SYNTHASE"/>
    <property type="match status" value="1"/>
</dbReference>
<evidence type="ECO:0000256" key="12">
    <source>
        <dbReference type="ARBA" id="ARBA00022691"/>
    </source>
</evidence>
<evidence type="ECO:0000256" key="16">
    <source>
        <dbReference type="ARBA" id="ARBA00023285"/>
    </source>
</evidence>
<dbReference type="GO" id="GO:0032259">
    <property type="term" value="P:methylation"/>
    <property type="evidence" value="ECO:0007669"/>
    <property type="project" value="UniProtKB-KW"/>
</dbReference>
<keyword evidence="10" id="KW-0846">Cobalamin</keyword>
<comment type="catalytic activity">
    <reaction evidence="1">
        <text>(6S)-5-methyl-5,6,7,8-tetrahydrofolate + L-homocysteine = (6S)-5,6,7,8-tetrahydrofolate + L-methionine</text>
        <dbReference type="Rhea" id="RHEA:11172"/>
        <dbReference type="ChEBI" id="CHEBI:18608"/>
        <dbReference type="ChEBI" id="CHEBI:57453"/>
        <dbReference type="ChEBI" id="CHEBI:57844"/>
        <dbReference type="ChEBI" id="CHEBI:58199"/>
        <dbReference type="EC" id="2.1.1.13"/>
    </reaction>
</comment>
<evidence type="ECO:0000256" key="19">
    <source>
        <dbReference type="PROSITE-ProRule" id="PRU00333"/>
    </source>
</evidence>
<accession>A0A074KY48</accession>
<dbReference type="Gene3D" id="3.20.20.330">
    <property type="entry name" value="Homocysteine-binding-like domain"/>
    <property type="match status" value="1"/>
</dbReference>
<dbReference type="GO" id="GO:0031419">
    <property type="term" value="F:cobalamin binding"/>
    <property type="evidence" value="ECO:0007669"/>
    <property type="project" value="UniProtKB-KW"/>
</dbReference>
<dbReference type="PANTHER" id="PTHR45833:SF1">
    <property type="entry name" value="METHIONINE SYNTHASE"/>
    <property type="match status" value="1"/>
</dbReference>
<dbReference type="OrthoDB" id="9803687at2"/>
<evidence type="ECO:0000313" key="21">
    <source>
        <dbReference type="EMBL" id="KEO72528.1"/>
    </source>
</evidence>
<evidence type="ECO:0000256" key="15">
    <source>
        <dbReference type="ARBA" id="ARBA00023167"/>
    </source>
</evidence>
<dbReference type="GO" id="GO:0046653">
    <property type="term" value="P:tetrahydrofolate metabolic process"/>
    <property type="evidence" value="ECO:0007669"/>
    <property type="project" value="TreeGrafter"/>
</dbReference>
<name>A0A074KY48_9BACT</name>
<feature type="domain" description="Hcy-binding" evidence="20">
    <location>
        <begin position="5"/>
        <end position="332"/>
    </location>
</feature>
<sequence>MNNRTALLLQTFKKKIMILDGAMGTMIQRHKLTEADFRTASLKDHPKSLKGNNDLLSLSRPDIIEQIHAAYFDAGADIVETNTFSSTSIAQEDYDLAGLAYELNIASAQIAKKVAMAYSQKNPDKPRFIAGAIGPTNRTASISPDVNDPGFRAITFDQLAEAYREQVKGLLDGGVDILLVETIFDTLNAKAAIYAILEVYEERGLPLAPEEGGIPIMISGTITDASGRTLSGQTTEAFLISLSHAPLLSIGLNCALGAKELRPYLKVLSEKAPFYISAYPNAGLPNEFGQYDQDDMEMASQVEVFLKEGLINVLGGCCGTTPDHIRALAKVAEKYSPRKLYVEKDLIEE</sequence>
<dbReference type="PROSITE" id="PS50970">
    <property type="entry name" value="HCY"/>
    <property type="match status" value="1"/>
</dbReference>
<dbReference type="STRING" id="1048983.EL17_17480"/>
<comment type="cofactor">
    <cofactor evidence="2 19">
        <name>Zn(2+)</name>
        <dbReference type="ChEBI" id="CHEBI:29105"/>
    </cofactor>
</comment>
<protein>
    <recommendedName>
        <fullName evidence="7">Methionine synthase</fullName>
        <ecNumber evidence="6">2.1.1.13</ecNumber>
    </recommendedName>
    <alternativeName>
        <fullName evidence="18">5-methyltetrahydrofolate--homocysteine methyltransferase</fullName>
    </alternativeName>
</protein>
<comment type="similarity">
    <text evidence="5">Belongs to the vitamin-B12 dependent methionine synthase family.</text>
</comment>
<comment type="pathway">
    <text evidence="4">Amino-acid biosynthesis; L-methionine biosynthesis via de novo pathway; L-methionine from L-homocysteine (MetH route): step 1/1.</text>
</comment>
<evidence type="ECO:0000256" key="2">
    <source>
        <dbReference type="ARBA" id="ARBA00001947"/>
    </source>
</evidence>
<evidence type="ECO:0000256" key="9">
    <source>
        <dbReference type="ARBA" id="ARBA00022605"/>
    </source>
</evidence>
<dbReference type="EMBL" id="JMIH01000024">
    <property type="protein sequence ID" value="KEO72528.1"/>
    <property type="molecule type" value="Genomic_DNA"/>
</dbReference>
<proteinExistence type="inferred from homology"/>
<dbReference type="GO" id="GO:0008705">
    <property type="term" value="F:methionine synthase activity"/>
    <property type="evidence" value="ECO:0007669"/>
    <property type="project" value="UniProtKB-EC"/>
</dbReference>
<keyword evidence="12" id="KW-0949">S-adenosyl-L-methionine</keyword>
<keyword evidence="22" id="KW-1185">Reference proteome</keyword>